<dbReference type="CDD" id="cd01185">
    <property type="entry name" value="INTN1_C_like"/>
    <property type="match status" value="1"/>
</dbReference>
<dbReference type="Proteomes" id="UP000069030">
    <property type="component" value="Chromosome"/>
</dbReference>
<organism evidence="4 5">
    <name type="scientific">Myroides odoratimimus</name>
    <dbReference type="NCBI Taxonomy" id="76832"/>
    <lineage>
        <taxon>Bacteria</taxon>
        <taxon>Pseudomonadati</taxon>
        <taxon>Bacteroidota</taxon>
        <taxon>Flavobacteriia</taxon>
        <taxon>Flavobacteriales</taxon>
        <taxon>Flavobacteriaceae</taxon>
        <taxon>Myroides</taxon>
    </lineage>
</organism>
<dbReference type="PROSITE" id="PS51898">
    <property type="entry name" value="TYR_RECOMBINASE"/>
    <property type="match status" value="1"/>
</dbReference>
<dbReference type="Pfam" id="PF17293">
    <property type="entry name" value="Arm-DNA-bind_5"/>
    <property type="match status" value="1"/>
</dbReference>
<dbReference type="GO" id="GO:0003677">
    <property type="term" value="F:DNA binding"/>
    <property type="evidence" value="ECO:0007669"/>
    <property type="project" value="UniProtKB-KW"/>
</dbReference>
<accession>A0A0U2VLN2</accession>
<evidence type="ECO:0000256" key="3">
    <source>
        <dbReference type="ARBA" id="ARBA00023172"/>
    </source>
</evidence>
<dbReference type="PANTHER" id="PTHR30349">
    <property type="entry name" value="PHAGE INTEGRASE-RELATED"/>
    <property type="match status" value="1"/>
</dbReference>
<dbReference type="RefSeq" id="WP_058699420.1">
    <property type="nucleotide sequence ID" value="NZ_CP013690.1"/>
</dbReference>
<keyword evidence="2" id="KW-0238">DNA-binding</keyword>
<dbReference type="Gene3D" id="1.10.443.10">
    <property type="entry name" value="Intergrase catalytic core"/>
    <property type="match status" value="1"/>
</dbReference>
<dbReference type="KEGG" id="mod:AS202_11010"/>
<dbReference type="Pfam" id="PF13102">
    <property type="entry name" value="Phage_int_SAM_5"/>
    <property type="match status" value="1"/>
</dbReference>
<sequence length="420" mass="48756">MKTKNTFGIHFIIRVSNSNKTVPSLIYARITVNGQRTEISLKLKISPTSWDNIKGKAKGKSEDTVRINAHIERVRSLITDAYHQLVQQKRVVSIGAVKNIFLGHDDTESSLLKLIDYHREIATSKLAYGTLKNYFSTEKYLKSYLRKVHNRTDIYLSEINYKFIFDFENFLRNCKPIHKHQPLNNNGIMKHIERFKKLINLAITMEWMEKDPFTKYKLQFEKTERGHLTKSELEILVNKNFAIERLQAVLDMFLFSCYTGLAYIDIFHLAPQNIAKGSDGKDWIISSREKTKIPVRVPLLPEALELIEKYKDHPVAFAKGKLFPVISNQRMNGYLKEIAIICEIDKNLSFHLARHTFATTITLNNGVPIESVSKMLGHTAIKTTQIYAKVLEHKLGEDMDNLRERRLIQENHKYNFEESN</sequence>
<dbReference type="Gene3D" id="1.10.150.130">
    <property type="match status" value="1"/>
</dbReference>
<dbReference type="InterPro" id="IPR010998">
    <property type="entry name" value="Integrase_recombinase_N"/>
</dbReference>
<protein>
    <submittedName>
        <fullName evidence="4">Integrase</fullName>
    </submittedName>
</protein>
<dbReference type="Pfam" id="PF00589">
    <property type="entry name" value="Phage_integrase"/>
    <property type="match status" value="1"/>
</dbReference>
<dbReference type="AlphaFoldDB" id="A0A0U2VLN2"/>
<dbReference type="EMBL" id="CP013690">
    <property type="protein sequence ID" value="ALU26644.1"/>
    <property type="molecule type" value="Genomic_DNA"/>
</dbReference>
<dbReference type="SUPFAM" id="SSF56349">
    <property type="entry name" value="DNA breaking-rejoining enzymes"/>
    <property type="match status" value="1"/>
</dbReference>
<dbReference type="InterPro" id="IPR011010">
    <property type="entry name" value="DNA_brk_join_enz"/>
</dbReference>
<dbReference type="eggNOG" id="COG0582">
    <property type="taxonomic scope" value="Bacteria"/>
</dbReference>
<dbReference type="PANTHER" id="PTHR30349:SF64">
    <property type="entry name" value="PROPHAGE INTEGRASE INTD-RELATED"/>
    <property type="match status" value="1"/>
</dbReference>
<dbReference type="InterPro" id="IPR025269">
    <property type="entry name" value="SAM-like_dom"/>
</dbReference>
<evidence type="ECO:0000313" key="5">
    <source>
        <dbReference type="Proteomes" id="UP000069030"/>
    </source>
</evidence>
<evidence type="ECO:0000313" key="4">
    <source>
        <dbReference type="EMBL" id="ALU26644.1"/>
    </source>
</evidence>
<reference evidence="4 5" key="1">
    <citation type="journal article" date="2016" name="J. Zhejiang Univ. Sci. B">
        <title>Antibiotic resistance mechanisms of Myroides sp.</title>
        <authorList>
            <person name="Hu S."/>
            <person name="Yuan S."/>
            <person name="Qu H."/>
            <person name="Jiang T."/>
            <person name="Zhou Y."/>
            <person name="Wang M."/>
            <person name="Ming D."/>
        </authorList>
    </citation>
    <scope>NUCLEOTIDE SEQUENCE [LARGE SCALE GENOMIC DNA]</scope>
    <source>
        <strain evidence="4 5">PR63039</strain>
    </source>
</reference>
<dbReference type="InterPro" id="IPR050090">
    <property type="entry name" value="Tyrosine_recombinase_XerCD"/>
</dbReference>
<keyword evidence="3" id="KW-0233">DNA recombination</keyword>
<name>A0A0U2VLN2_9FLAO</name>
<dbReference type="GO" id="GO:0015074">
    <property type="term" value="P:DNA integration"/>
    <property type="evidence" value="ECO:0007669"/>
    <property type="project" value="InterPro"/>
</dbReference>
<dbReference type="InterPro" id="IPR013762">
    <property type="entry name" value="Integrase-like_cat_sf"/>
</dbReference>
<evidence type="ECO:0000256" key="1">
    <source>
        <dbReference type="ARBA" id="ARBA00008857"/>
    </source>
</evidence>
<dbReference type="GO" id="GO:0006310">
    <property type="term" value="P:DNA recombination"/>
    <property type="evidence" value="ECO:0007669"/>
    <property type="project" value="UniProtKB-KW"/>
</dbReference>
<proteinExistence type="inferred from homology"/>
<dbReference type="InterPro" id="IPR002104">
    <property type="entry name" value="Integrase_catalytic"/>
</dbReference>
<evidence type="ECO:0000256" key="2">
    <source>
        <dbReference type="ARBA" id="ARBA00023125"/>
    </source>
</evidence>
<gene>
    <name evidence="4" type="ORF">AS202_11010</name>
</gene>
<dbReference type="InterPro" id="IPR035386">
    <property type="entry name" value="Arm-DNA-bind_5"/>
</dbReference>
<comment type="similarity">
    <text evidence="1">Belongs to the 'phage' integrase family.</text>
</comment>